<organism evidence="27 28">
    <name type="scientific">Linnemannia elongata AG-77</name>
    <dbReference type="NCBI Taxonomy" id="1314771"/>
    <lineage>
        <taxon>Eukaryota</taxon>
        <taxon>Fungi</taxon>
        <taxon>Fungi incertae sedis</taxon>
        <taxon>Mucoromycota</taxon>
        <taxon>Mortierellomycotina</taxon>
        <taxon>Mortierellomycetes</taxon>
        <taxon>Mortierellales</taxon>
        <taxon>Mortierellaceae</taxon>
        <taxon>Linnemannia</taxon>
    </lineage>
</organism>
<dbReference type="EMBL" id="KV442064">
    <property type="protein sequence ID" value="OAQ26718.1"/>
    <property type="molecule type" value="Genomic_DNA"/>
</dbReference>
<dbReference type="Proteomes" id="UP000078512">
    <property type="component" value="Unassembled WGS sequence"/>
</dbReference>
<dbReference type="Gene3D" id="1.20.1250.20">
    <property type="entry name" value="MFS general substrate transporter like domains"/>
    <property type="match status" value="2"/>
</dbReference>
<evidence type="ECO:0000256" key="1">
    <source>
        <dbReference type="ARBA" id="ARBA00004155"/>
    </source>
</evidence>
<evidence type="ECO:0000313" key="27">
    <source>
        <dbReference type="EMBL" id="OAQ26718.1"/>
    </source>
</evidence>
<evidence type="ECO:0000256" key="26">
    <source>
        <dbReference type="SAM" id="Phobius"/>
    </source>
</evidence>
<feature type="transmembrane region" description="Helical" evidence="26">
    <location>
        <begin position="195"/>
        <end position="216"/>
    </location>
</feature>
<keyword evidence="7" id="KW-0458">Lysosome</keyword>
<feature type="region of interest" description="Disordered" evidence="25">
    <location>
        <begin position="738"/>
        <end position="770"/>
    </location>
</feature>
<feature type="compositionally biased region" description="Low complexity" evidence="25">
    <location>
        <begin position="596"/>
        <end position="613"/>
    </location>
</feature>
<feature type="compositionally biased region" description="Polar residues" evidence="25">
    <location>
        <begin position="879"/>
        <end position="900"/>
    </location>
</feature>
<evidence type="ECO:0000256" key="23">
    <source>
        <dbReference type="ARBA" id="ARBA00045709"/>
    </source>
</evidence>
<evidence type="ECO:0000256" key="21">
    <source>
        <dbReference type="ARBA" id="ARBA00044985"/>
    </source>
</evidence>
<evidence type="ECO:0000256" key="11">
    <source>
        <dbReference type="ARBA" id="ARBA00044884"/>
    </source>
</evidence>
<name>A0A197JP25_9FUNG</name>
<evidence type="ECO:0000256" key="9">
    <source>
        <dbReference type="ARBA" id="ARBA00044878"/>
    </source>
</evidence>
<feature type="compositionally biased region" description="Low complexity" evidence="25">
    <location>
        <begin position="738"/>
        <end position="750"/>
    </location>
</feature>
<comment type="catalytic activity">
    <reaction evidence="19">
        <text>L-alanyl-L-lysine(out) = L-alanyl-L-lysine(in)</text>
        <dbReference type="Rhea" id="RHEA:79415"/>
        <dbReference type="ChEBI" id="CHEBI:192470"/>
    </reaction>
</comment>
<feature type="compositionally biased region" description="Acidic residues" evidence="25">
    <location>
        <begin position="827"/>
        <end position="840"/>
    </location>
</feature>
<comment type="catalytic activity">
    <reaction evidence="9">
        <text>L-histidyl-glycine(out) = L-histidyl-glycine(in)</text>
        <dbReference type="Rhea" id="RHEA:79395"/>
        <dbReference type="ChEBI" id="CHEBI:229957"/>
    </reaction>
</comment>
<dbReference type="OrthoDB" id="424834at2759"/>
<evidence type="ECO:0000256" key="16">
    <source>
        <dbReference type="ARBA" id="ARBA00044900"/>
    </source>
</evidence>
<comment type="similarity">
    <text evidence="2">Belongs to the major facilitator superfamily.</text>
</comment>
<evidence type="ECO:0000256" key="19">
    <source>
        <dbReference type="ARBA" id="ARBA00044919"/>
    </source>
</evidence>
<feature type="transmembrane region" description="Helical" evidence="26">
    <location>
        <begin position="520"/>
        <end position="543"/>
    </location>
</feature>
<evidence type="ECO:0000256" key="17">
    <source>
        <dbReference type="ARBA" id="ARBA00044903"/>
    </source>
</evidence>
<feature type="transmembrane region" description="Helical" evidence="26">
    <location>
        <begin position="429"/>
        <end position="451"/>
    </location>
</feature>
<evidence type="ECO:0000256" key="3">
    <source>
        <dbReference type="ARBA" id="ARBA00022448"/>
    </source>
</evidence>
<dbReference type="STRING" id="1314771.A0A197JP25"/>
<proteinExistence type="inferred from homology"/>
<dbReference type="PANTHER" id="PTHR23512">
    <property type="entry name" value="MAJOR FACILITATOR SUPERFAMILY DOMAIN-CONTAINING PROTEIN 1"/>
    <property type="match status" value="1"/>
</dbReference>
<protein>
    <recommendedName>
        <fullName evidence="21">Lysosomal dipeptide transporter MFSD1</fullName>
    </recommendedName>
    <alternativeName>
        <fullName evidence="22">Major facilitator superfamily domain-containing protein 1</fullName>
    </alternativeName>
</protein>
<comment type="catalytic activity">
    <reaction evidence="8">
        <text>L-lysyl-L-alanine(out) = L-lysyl-L-alanine(in)</text>
        <dbReference type="Rhea" id="RHEA:79399"/>
        <dbReference type="ChEBI" id="CHEBI:229954"/>
    </reaction>
</comment>
<comment type="catalytic activity">
    <reaction evidence="16">
        <text>L-lysyl-L-lysine(out) = L-lysyl-L-lysine(in)</text>
        <dbReference type="Rhea" id="RHEA:79403"/>
        <dbReference type="ChEBI" id="CHEBI:229956"/>
    </reaction>
</comment>
<comment type="catalytic activity">
    <reaction evidence="20">
        <text>L-lysyl-glycine(out) = L-lysyl-glycine(in)</text>
        <dbReference type="Rhea" id="RHEA:79407"/>
        <dbReference type="ChEBI" id="CHEBI:191202"/>
    </reaction>
</comment>
<evidence type="ECO:0000313" key="28">
    <source>
        <dbReference type="Proteomes" id="UP000078512"/>
    </source>
</evidence>
<evidence type="ECO:0000256" key="7">
    <source>
        <dbReference type="ARBA" id="ARBA00023228"/>
    </source>
</evidence>
<keyword evidence="28" id="KW-1185">Reference proteome</keyword>
<keyword evidence="5 26" id="KW-1133">Transmembrane helix</keyword>
<evidence type="ECO:0000256" key="12">
    <source>
        <dbReference type="ARBA" id="ARBA00044891"/>
    </source>
</evidence>
<evidence type="ECO:0000256" key="24">
    <source>
        <dbReference type="ARBA" id="ARBA00046376"/>
    </source>
</evidence>
<feature type="transmembrane region" description="Helical" evidence="26">
    <location>
        <begin position="549"/>
        <end position="567"/>
    </location>
</feature>
<feature type="transmembrane region" description="Helical" evidence="26">
    <location>
        <begin position="483"/>
        <end position="508"/>
    </location>
</feature>
<feature type="transmembrane region" description="Helical" evidence="26">
    <location>
        <begin position="65"/>
        <end position="82"/>
    </location>
</feature>
<dbReference type="InterPro" id="IPR052187">
    <property type="entry name" value="MFSD1"/>
</dbReference>
<evidence type="ECO:0000256" key="15">
    <source>
        <dbReference type="ARBA" id="ARBA00044899"/>
    </source>
</evidence>
<feature type="transmembrane region" description="Helical" evidence="26">
    <location>
        <begin position="458"/>
        <end position="477"/>
    </location>
</feature>
<evidence type="ECO:0000256" key="5">
    <source>
        <dbReference type="ARBA" id="ARBA00022989"/>
    </source>
</evidence>
<evidence type="ECO:0000256" key="13">
    <source>
        <dbReference type="ARBA" id="ARBA00044893"/>
    </source>
</evidence>
<evidence type="ECO:0000256" key="6">
    <source>
        <dbReference type="ARBA" id="ARBA00023136"/>
    </source>
</evidence>
<evidence type="ECO:0000256" key="25">
    <source>
        <dbReference type="SAM" id="MobiDB-lite"/>
    </source>
</evidence>
<comment type="function">
    <text evidence="23">Lysosomal dipeptide uniporter that selectively exports lysine, arginine or histidine-containing dipeptides with a net positive charge from the lysosome lumen into the cytosol. Could play a role in a specific type of protein O-glycosylation indirectly regulating macrophages migration and tissue invasion. Also essential for liver homeostasis.</text>
</comment>
<keyword evidence="6 26" id="KW-0472">Membrane</keyword>
<feature type="region of interest" description="Disordered" evidence="25">
    <location>
        <begin position="596"/>
        <end position="687"/>
    </location>
</feature>
<feature type="transmembrane region" description="Helical" evidence="26">
    <location>
        <begin position="137"/>
        <end position="155"/>
    </location>
</feature>
<evidence type="ECO:0000256" key="14">
    <source>
        <dbReference type="ARBA" id="ARBA00044898"/>
    </source>
</evidence>
<comment type="catalytic activity">
    <reaction evidence="18">
        <text>L-histidyl-L-alpha-amino acid(out) = L-histidyl-L-alpha-amino acid(in)</text>
        <dbReference type="Rhea" id="RHEA:79379"/>
        <dbReference type="ChEBI" id="CHEBI:229964"/>
    </reaction>
</comment>
<comment type="catalytic activity">
    <reaction evidence="12">
        <text>L-lysyl-L-alpha-amino acid(out) = L-lysyl-L-alpha-amino acid(in)</text>
        <dbReference type="Rhea" id="RHEA:79387"/>
        <dbReference type="ChEBI" id="CHEBI:229965"/>
    </reaction>
</comment>
<gene>
    <name evidence="27" type="ORF">K457DRAFT_128058</name>
</gene>
<keyword evidence="4 26" id="KW-0812">Transmembrane</keyword>
<accession>A0A197JP25</accession>
<reference evidence="27 28" key="1">
    <citation type="submission" date="2016-05" db="EMBL/GenBank/DDBJ databases">
        <title>Genome sequencing reveals origins of a unique bacterial endosymbiosis in the earliest lineages of terrestrial Fungi.</title>
        <authorList>
            <consortium name="DOE Joint Genome Institute"/>
            <person name="Uehling J."/>
            <person name="Gryganskyi A."/>
            <person name="Hameed K."/>
            <person name="Tschaplinski T."/>
            <person name="Misztal P."/>
            <person name="Wu S."/>
            <person name="Desiro A."/>
            <person name="Vande Pol N."/>
            <person name="Du Z.-Y."/>
            <person name="Zienkiewicz A."/>
            <person name="Zienkiewicz K."/>
            <person name="Morin E."/>
            <person name="Tisserant E."/>
            <person name="Splivallo R."/>
            <person name="Hainaut M."/>
            <person name="Henrissat B."/>
            <person name="Ohm R."/>
            <person name="Kuo A."/>
            <person name="Yan J."/>
            <person name="Lipzen A."/>
            <person name="Nolan M."/>
            <person name="Labutti K."/>
            <person name="Barry K."/>
            <person name="Goldstein A."/>
            <person name="Labbe J."/>
            <person name="Schadt C."/>
            <person name="Tuskan G."/>
            <person name="Grigoriev I."/>
            <person name="Martin F."/>
            <person name="Vilgalys R."/>
            <person name="Bonito G."/>
        </authorList>
    </citation>
    <scope>NUCLEOTIDE SEQUENCE [LARGE SCALE GENOMIC DNA]</scope>
    <source>
        <strain evidence="27 28">AG-77</strain>
    </source>
</reference>
<dbReference type="Pfam" id="PF07690">
    <property type="entry name" value="MFS_1"/>
    <property type="match status" value="1"/>
</dbReference>
<feature type="transmembrane region" description="Helical" evidence="26">
    <location>
        <begin position="228"/>
        <end position="251"/>
    </location>
</feature>
<comment type="subcellular location">
    <subcellularLocation>
        <location evidence="1">Lysosome membrane</location>
        <topology evidence="1">Multi-pass membrane protein</topology>
    </subcellularLocation>
</comment>
<comment type="catalytic activity">
    <reaction evidence="17">
        <text>L-arginyl-glycine(out) = L-arginyl-glycine(in)</text>
        <dbReference type="Rhea" id="RHEA:79391"/>
        <dbReference type="ChEBI" id="CHEBI:229955"/>
    </reaction>
</comment>
<comment type="subunit">
    <text evidence="24">Homodimer. Interacts with lysosomal protein GLMP (via lumenal domain); the interaction starts while both proteins are still in the endoplasmic reticulum and is required for stabilization of MFSD1 in lysosomes but has no direct effect on its targeting to lysosomes or transporter activity.</text>
</comment>
<keyword evidence="3" id="KW-0813">Transport</keyword>
<dbReference type="AlphaFoldDB" id="A0A197JP25"/>
<feature type="compositionally biased region" description="Gly residues" evidence="25">
    <location>
        <begin position="632"/>
        <end position="642"/>
    </location>
</feature>
<evidence type="ECO:0000256" key="2">
    <source>
        <dbReference type="ARBA" id="ARBA00008335"/>
    </source>
</evidence>
<evidence type="ECO:0000256" key="10">
    <source>
        <dbReference type="ARBA" id="ARBA00044881"/>
    </source>
</evidence>
<comment type="catalytic activity">
    <reaction evidence="13">
        <text>L-alpha-aminoacyl-L-lysine(out) = L-alpha-aminoacyl-L-lysine(in)</text>
        <dbReference type="Rhea" id="RHEA:79383"/>
        <dbReference type="ChEBI" id="CHEBI:229966"/>
    </reaction>
</comment>
<dbReference type="GO" id="GO:0022857">
    <property type="term" value="F:transmembrane transporter activity"/>
    <property type="evidence" value="ECO:0007669"/>
    <property type="project" value="InterPro"/>
</dbReference>
<dbReference type="InterPro" id="IPR036259">
    <property type="entry name" value="MFS_trans_sf"/>
</dbReference>
<comment type="catalytic activity">
    <reaction evidence="11">
        <text>L-alpha-aminoacyl-L-histidine(out) = L-alpha-aminoacyl-L-histidine(in)</text>
        <dbReference type="Rhea" id="RHEA:79375"/>
        <dbReference type="ChEBI" id="CHEBI:229967"/>
    </reaction>
</comment>
<feature type="region of interest" description="Disordered" evidence="25">
    <location>
        <begin position="1"/>
        <end position="27"/>
    </location>
</feature>
<evidence type="ECO:0000256" key="22">
    <source>
        <dbReference type="ARBA" id="ARBA00045018"/>
    </source>
</evidence>
<dbReference type="SUPFAM" id="SSF103473">
    <property type="entry name" value="MFS general substrate transporter"/>
    <property type="match status" value="1"/>
</dbReference>
<feature type="compositionally biased region" description="Polar residues" evidence="25">
    <location>
        <begin position="1"/>
        <end position="11"/>
    </location>
</feature>
<dbReference type="PANTHER" id="PTHR23512:SF3">
    <property type="entry name" value="MAJOR FACILITATOR SUPERFAMILY DOMAIN-CONTAINING PROTEIN 1"/>
    <property type="match status" value="1"/>
</dbReference>
<feature type="transmembrane region" description="Helical" evidence="26">
    <location>
        <begin position="102"/>
        <end position="125"/>
    </location>
</feature>
<evidence type="ECO:0000256" key="8">
    <source>
        <dbReference type="ARBA" id="ARBA00044876"/>
    </source>
</evidence>
<comment type="catalytic activity">
    <reaction evidence="15">
        <text>L-arginyl-L-alpha-amino acid(out) = L-arginyl-L-alpha-amino acid(in)</text>
        <dbReference type="Rhea" id="RHEA:79371"/>
        <dbReference type="ChEBI" id="CHEBI:84315"/>
    </reaction>
</comment>
<feature type="compositionally biased region" description="Basic and acidic residues" evidence="25">
    <location>
        <begin position="862"/>
        <end position="875"/>
    </location>
</feature>
<feature type="region of interest" description="Disordered" evidence="25">
    <location>
        <begin position="827"/>
        <end position="909"/>
    </location>
</feature>
<evidence type="ECO:0000256" key="18">
    <source>
        <dbReference type="ARBA" id="ARBA00044912"/>
    </source>
</evidence>
<evidence type="ECO:0000256" key="4">
    <source>
        <dbReference type="ARBA" id="ARBA00022692"/>
    </source>
</evidence>
<dbReference type="InterPro" id="IPR011701">
    <property type="entry name" value="MFS"/>
</dbReference>
<comment type="catalytic activity">
    <reaction evidence="10">
        <text>L-alpha-aminoacyl-L-arginine(out) = L-alpha-aminoacyl-L-arginine(in)</text>
        <dbReference type="Rhea" id="RHEA:79367"/>
        <dbReference type="ChEBI" id="CHEBI:229968"/>
    </reaction>
</comment>
<feature type="compositionally biased region" description="Acidic residues" evidence="25">
    <location>
        <begin position="848"/>
        <end position="861"/>
    </location>
</feature>
<comment type="catalytic activity">
    <reaction evidence="14">
        <text>L-aspartyl-L-lysine(out) = L-aspartyl-L-lysine(in)</text>
        <dbReference type="Rhea" id="RHEA:79411"/>
        <dbReference type="ChEBI" id="CHEBI:229953"/>
    </reaction>
</comment>
<feature type="transmembrane region" description="Helical" evidence="26">
    <location>
        <begin position="391"/>
        <end position="409"/>
    </location>
</feature>
<sequence>MAQQSTPSLDSTLGPVDDEPPSSQLESFPPLYITRSNVMHSPSLTLEPVASSDPPSINEQGSRRWWILSLSCLLLFGNYFAYDNPAALNTQLQKYLEMPYNDYQYLLSTLYSVYSLPNTVLPFVFGSLVDRFGPQRVLLGLSACVCIGQTIFSVGVQTRQIWMMLVGRAIFGVGGESCGVAQASITTMHFRGHELAFALGLNLCIARFGSVVNTLVTPWAEQKWDVPTAIWIGTLSCVASFLSAVVLVMLIDRSPLSFPDSKEHELDTTTPLLSAHFPRSSTFDQPDSMPVYLPTSGTDETLSPTLVKSPSHPAILQHLPGILRREASFSESIRSVRFRPGYARSGTRPSLHIVTVQDESKQKLRFQQQQERLQESWWRQWVTDLEHFPSTFWLICALVVLLYGTVVPFNNIASDFLQSKWYHDNPRKAAAVMGIPDTLGAILVPGFGLVVDKYGGRASTLIASAFIMVVVHTTLGFTSLSPIFAFSLLGVAYSMYGVALWPSIACVVTNELHLGKGYGISTSFLNISLTIAPPIVATIRVIGNSFLPVEMFFIGMGLCGILVGFALKNIDRRDGGALEDPEIQVDVPVIVPQTATSTSTSTMASPALSQSRSRLGRQRKRPALTCIQTLGSGSGSGPGPASGSGSLWTPKRWQNNLSEGAEAFESPRLTKAQGEGEGGIGDSSQDWNSATISSPLVLNINTSLLTPKKTRSRKWFGRPLLHRTLTRVGSPLLQQYSSSPRRYGSFSSPSIASPRMDGDFDLEEGSEGGEKQVTAVEDYSVSQHPILYNPLRGSSGSFRISRTARPIAFGEGEEGLIYLNGREVELGYDENNNNDDDDVEYPSGSEQDYGDEEFEGEGDNDATEHGSEVDERRGLGLEYNSSSNRNNQDGLTKSDSTADTITPDPAEET</sequence>
<evidence type="ECO:0000256" key="20">
    <source>
        <dbReference type="ARBA" id="ARBA00044924"/>
    </source>
</evidence>